<dbReference type="AlphaFoldDB" id="A0AAD7FPK6"/>
<protein>
    <recommendedName>
        <fullName evidence="1">F-box domain-containing protein</fullName>
    </recommendedName>
</protein>
<comment type="caution">
    <text evidence="2">The sequence shown here is derived from an EMBL/GenBank/DDBJ whole genome shotgun (WGS) entry which is preliminary data.</text>
</comment>
<dbReference type="InterPro" id="IPR036047">
    <property type="entry name" value="F-box-like_dom_sf"/>
</dbReference>
<dbReference type="Gene3D" id="1.20.1280.50">
    <property type="match status" value="1"/>
</dbReference>
<dbReference type="Pfam" id="PF12937">
    <property type="entry name" value="F-box-like"/>
    <property type="match status" value="1"/>
</dbReference>
<feature type="domain" description="F-box" evidence="1">
    <location>
        <begin position="122"/>
        <end position="176"/>
    </location>
</feature>
<reference evidence="2" key="1">
    <citation type="submission" date="2023-03" db="EMBL/GenBank/DDBJ databases">
        <title>Massive genome expansion in bonnet fungi (Mycena s.s.) driven by repeated elements and novel gene families across ecological guilds.</title>
        <authorList>
            <consortium name="Lawrence Berkeley National Laboratory"/>
            <person name="Harder C.B."/>
            <person name="Miyauchi S."/>
            <person name="Viragh M."/>
            <person name="Kuo A."/>
            <person name="Thoen E."/>
            <person name="Andreopoulos B."/>
            <person name="Lu D."/>
            <person name="Skrede I."/>
            <person name="Drula E."/>
            <person name="Henrissat B."/>
            <person name="Morin E."/>
            <person name="Kohler A."/>
            <person name="Barry K."/>
            <person name="LaButti K."/>
            <person name="Morin E."/>
            <person name="Salamov A."/>
            <person name="Lipzen A."/>
            <person name="Mereny Z."/>
            <person name="Hegedus B."/>
            <person name="Baldrian P."/>
            <person name="Stursova M."/>
            <person name="Weitz H."/>
            <person name="Taylor A."/>
            <person name="Grigoriev I.V."/>
            <person name="Nagy L.G."/>
            <person name="Martin F."/>
            <person name="Kauserud H."/>
        </authorList>
    </citation>
    <scope>NUCLEOTIDE SEQUENCE</scope>
    <source>
        <strain evidence="2">9284</strain>
    </source>
</reference>
<keyword evidence="3" id="KW-1185">Reference proteome</keyword>
<evidence type="ECO:0000259" key="1">
    <source>
        <dbReference type="PROSITE" id="PS50181"/>
    </source>
</evidence>
<dbReference type="Gene3D" id="3.80.10.10">
    <property type="entry name" value="Ribonuclease Inhibitor"/>
    <property type="match status" value="1"/>
</dbReference>
<dbReference type="PROSITE" id="PS50181">
    <property type="entry name" value="FBOX"/>
    <property type="match status" value="1"/>
</dbReference>
<proteinExistence type="predicted"/>
<dbReference type="SUPFAM" id="SSF81383">
    <property type="entry name" value="F-box domain"/>
    <property type="match status" value="1"/>
</dbReference>
<name>A0AAD7FPK6_9AGAR</name>
<sequence>MTNNQLLSLLTPDDRTFISRVNTLRDPDVTSISDHDHDHENAELPTAEKLAKYFGELISKWEPREFSVEEVQMVRLEGLRYLIIAQQIEEVRRGIHPRQLPPEVQAQLIFAKQSYMVRYFRTFRINDLPTEIISNILRFVVWDSMKRPVDARLRVTWTCRRWREIAIADSTLWNAVWFRGSRSRIERAWTWFDRARQAPLDVRIDGDPAGDDTEEESENGVIDLTGEPTMTASDMRQMLVRLFTKLSTVRMLIIVVDDWKSALVVLDLLGEYGAAGHSMPLLQRFELHRGGLKNEDRRTLTWPTIISKPFLGGAKAPSLSYLSLNGVPIDWTGSILTNLTTFDIRRLPTSHSPDAARFREVLLGCPRLQKLSMDGAGPRFEEDSTRQLPPVELPYLRTLVIADFTRHYSQFLFSQFTAPNVNDLTLMNLCGDDYLPLFIQITGTFPKVRLLTTYSIQFESSLNGLLCMTKWLDSMPLLTYLRIANVANQLFGTFFRTRALATSGANPVAPNLSVVDCQSIEPSILVQWVKDRHRFGTPLRKIYISEELGERLDQDQIKTLTSLCVLAKLPRGSTTPEESLLSQ</sequence>
<evidence type="ECO:0000313" key="3">
    <source>
        <dbReference type="Proteomes" id="UP001221142"/>
    </source>
</evidence>
<gene>
    <name evidence="2" type="ORF">FB45DRAFT_747087</name>
</gene>
<dbReference type="InterPro" id="IPR001810">
    <property type="entry name" value="F-box_dom"/>
</dbReference>
<dbReference type="Proteomes" id="UP001221142">
    <property type="component" value="Unassembled WGS sequence"/>
</dbReference>
<dbReference type="InterPro" id="IPR032675">
    <property type="entry name" value="LRR_dom_sf"/>
</dbReference>
<dbReference type="SUPFAM" id="SSF52047">
    <property type="entry name" value="RNI-like"/>
    <property type="match status" value="1"/>
</dbReference>
<accession>A0AAD7FPK6</accession>
<dbReference type="EMBL" id="JARKIF010000009">
    <property type="protein sequence ID" value="KAJ7631060.1"/>
    <property type="molecule type" value="Genomic_DNA"/>
</dbReference>
<evidence type="ECO:0000313" key="2">
    <source>
        <dbReference type="EMBL" id="KAJ7631060.1"/>
    </source>
</evidence>
<organism evidence="2 3">
    <name type="scientific">Roridomyces roridus</name>
    <dbReference type="NCBI Taxonomy" id="1738132"/>
    <lineage>
        <taxon>Eukaryota</taxon>
        <taxon>Fungi</taxon>
        <taxon>Dikarya</taxon>
        <taxon>Basidiomycota</taxon>
        <taxon>Agaricomycotina</taxon>
        <taxon>Agaricomycetes</taxon>
        <taxon>Agaricomycetidae</taxon>
        <taxon>Agaricales</taxon>
        <taxon>Marasmiineae</taxon>
        <taxon>Mycenaceae</taxon>
        <taxon>Roridomyces</taxon>
    </lineage>
</organism>